<name>A0AAD1YXN3_9LAMI</name>
<sequence>MTISPAFFSSLLNVSTSKIPNSDTPFTKIKYASRRRTHSIHFHPIRSVADSISTVDNQLAAASSSAPSSLATTTNSVRIMVPLKVYHVPKVPEYELTGKDGCGEVLCWGS</sequence>
<accession>A0AAD1YXN3</accession>
<protein>
    <submittedName>
        <fullName evidence="1">Uncharacterized protein</fullName>
    </submittedName>
</protein>
<dbReference type="EMBL" id="OU503039">
    <property type="protein sequence ID" value="CAI9759242.1"/>
    <property type="molecule type" value="Genomic_DNA"/>
</dbReference>
<gene>
    <name evidence="1" type="ORF">FPE_LOCUS6672</name>
</gene>
<evidence type="ECO:0000313" key="1">
    <source>
        <dbReference type="EMBL" id="CAI9759242.1"/>
    </source>
</evidence>
<reference evidence="1" key="1">
    <citation type="submission" date="2023-05" db="EMBL/GenBank/DDBJ databases">
        <authorList>
            <person name="Huff M."/>
        </authorList>
    </citation>
    <scope>NUCLEOTIDE SEQUENCE</scope>
</reference>
<organism evidence="1 2">
    <name type="scientific">Fraxinus pennsylvanica</name>
    <dbReference type="NCBI Taxonomy" id="56036"/>
    <lineage>
        <taxon>Eukaryota</taxon>
        <taxon>Viridiplantae</taxon>
        <taxon>Streptophyta</taxon>
        <taxon>Embryophyta</taxon>
        <taxon>Tracheophyta</taxon>
        <taxon>Spermatophyta</taxon>
        <taxon>Magnoliopsida</taxon>
        <taxon>eudicotyledons</taxon>
        <taxon>Gunneridae</taxon>
        <taxon>Pentapetalae</taxon>
        <taxon>asterids</taxon>
        <taxon>lamiids</taxon>
        <taxon>Lamiales</taxon>
        <taxon>Oleaceae</taxon>
        <taxon>Oleeae</taxon>
        <taxon>Fraxinus</taxon>
    </lineage>
</organism>
<keyword evidence="2" id="KW-1185">Reference proteome</keyword>
<dbReference type="Proteomes" id="UP000834106">
    <property type="component" value="Chromosome 4"/>
</dbReference>
<proteinExistence type="predicted"/>
<evidence type="ECO:0000313" key="2">
    <source>
        <dbReference type="Proteomes" id="UP000834106"/>
    </source>
</evidence>
<dbReference type="AlphaFoldDB" id="A0AAD1YXN3"/>